<dbReference type="Pfam" id="PF08447">
    <property type="entry name" value="PAS_3"/>
    <property type="match status" value="1"/>
</dbReference>
<dbReference type="NCBIfam" id="TIGR00229">
    <property type="entry name" value="sensory_box"/>
    <property type="match status" value="5"/>
</dbReference>
<comment type="subunit">
    <text evidence="14">At low DSF concentrations, interacts with RpfF.</text>
</comment>
<dbReference type="InterPro" id="IPR001789">
    <property type="entry name" value="Sig_transdc_resp-reg_receiver"/>
</dbReference>
<dbReference type="AlphaFoldDB" id="A0A316HHA1"/>
<evidence type="ECO:0000256" key="9">
    <source>
        <dbReference type="ARBA" id="ARBA00022777"/>
    </source>
</evidence>
<feature type="modified residue" description="4-aspartylphosphate" evidence="17">
    <location>
        <position position="965"/>
    </location>
</feature>
<dbReference type="EC" id="2.7.13.3" evidence="3"/>
<dbReference type="SUPFAM" id="SSF47384">
    <property type="entry name" value="Homodimeric domain of signal transducing histidine kinase"/>
    <property type="match status" value="1"/>
</dbReference>
<dbReference type="Proteomes" id="UP000245678">
    <property type="component" value="Unassembled WGS sequence"/>
</dbReference>
<evidence type="ECO:0000256" key="4">
    <source>
        <dbReference type="ARBA" id="ARBA00022475"/>
    </source>
</evidence>
<dbReference type="PROSITE" id="PS50894">
    <property type="entry name" value="HPT"/>
    <property type="match status" value="1"/>
</dbReference>
<dbReference type="InterPro" id="IPR000014">
    <property type="entry name" value="PAS"/>
</dbReference>
<feature type="modified residue" description="Phosphohistidine" evidence="16">
    <location>
        <position position="1102"/>
    </location>
</feature>
<dbReference type="Pfam" id="PF13426">
    <property type="entry name" value="PAS_9"/>
    <property type="match status" value="4"/>
</dbReference>
<reference evidence="23 24" key="1">
    <citation type="submission" date="2018-05" db="EMBL/GenBank/DDBJ databases">
        <title>Genomic Encyclopedia of Archaeal and Bacterial Type Strains, Phase II (KMG-II): from individual species to whole genera.</title>
        <authorList>
            <person name="Goeker M."/>
        </authorList>
    </citation>
    <scope>NUCLEOTIDE SEQUENCE [LARGE SCALE GENOMIC DNA]</scope>
    <source>
        <strain evidence="23 24">DSM 19975</strain>
    </source>
</reference>
<dbReference type="FunFam" id="1.10.287.130:FF:000002">
    <property type="entry name" value="Two-component osmosensing histidine kinase"/>
    <property type="match status" value="1"/>
</dbReference>
<evidence type="ECO:0000313" key="23">
    <source>
        <dbReference type="EMBL" id="PWK79370.1"/>
    </source>
</evidence>
<evidence type="ECO:0000256" key="11">
    <source>
        <dbReference type="ARBA" id="ARBA00022989"/>
    </source>
</evidence>
<keyword evidence="13" id="KW-0472">Membrane</keyword>
<keyword evidence="8" id="KW-0547">Nucleotide-binding</keyword>
<dbReference type="PRINTS" id="PR00344">
    <property type="entry name" value="BCTRLSENSOR"/>
</dbReference>
<dbReference type="SMART" id="SM00387">
    <property type="entry name" value="HATPase_c"/>
    <property type="match status" value="1"/>
</dbReference>
<dbReference type="PROSITE" id="PS50110">
    <property type="entry name" value="RESPONSE_REGULATORY"/>
    <property type="match status" value="1"/>
</dbReference>
<keyword evidence="12" id="KW-0902">Two-component regulatory system</keyword>
<dbReference type="SMART" id="SM00388">
    <property type="entry name" value="HisKA"/>
    <property type="match status" value="1"/>
</dbReference>
<evidence type="ECO:0000256" key="14">
    <source>
        <dbReference type="ARBA" id="ARBA00064003"/>
    </source>
</evidence>
<dbReference type="InterPro" id="IPR008207">
    <property type="entry name" value="Sig_transdc_His_kin_Hpt_dom"/>
</dbReference>
<dbReference type="InterPro" id="IPR036097">
    <property type="entry name" value="HisK_dim/P_sf"/>
</dbReference>
<dbReference type="InterPro" id="IPR005467">
    <property type="entry name" value="His_kinase_dom"/>
</dbReference>
<dbReference type="Pfam" id="PF02518">
    <property type="entry name" value="HATPase_c"/>
    <property type="match status" value="1"/>
</dbReference>
<dbReference type="RefSeq" id="WP_109607548.1">
    <property type="nucleotide sequence ID" value="NZ_QGHA01000002.1"/>
</dbReference>
<dbReference type="SUPFAM" id="SSF55874">
    <property type="entry name" value="ATPase domain of HSP90 chaperone/DNA topoisomerase II/histidine kinase"/>
    <property type="match status" value="1"/>
</dbReference>
<evidence type="ECO:0000256" key="6">
    <source>
        <dbReference type="ARBA" id="ARBA00022679"/>
    </source>
</evidence>
<evidence type="ECO:0000256" key="3">
    <source>
        <dbReference type="ARBA" id="ARBA00012438"/>
    </source>
</evidence>
<gene>
    <name evidence="23" type="ORF">LX99_01827</name>
</gene>
<dbReference type="Pfam" id="PF00072">
    <property type="entry name" value="Response_reg"/>
    <property type="match status" value="1"/>
</dbReference>
<dbReference type="Gene3D" id="3.30.450.20">
    <property type="entry name" value="PAS domain"/>
    <property type="match status" value="5"/>
</dbReference>
<dbReference type="GO" id="GO:0000155">
    <property type="term" value="F:phosphorelay sensor kinase activity"/>
    <property type="evidence" value="ECO:0007669"/>
    <property type="project" value="InterPro"/>
</dbReference>
<evidence type="ECO:0000313" key="24">
    <source>
        <dbReference type="Proteomes" id="UP000245678"/>
    </source>
</evidence>
<dbReference type="InterPro" id="IPR001610">
    <property type="entry name" value="PAC"/>
</dbReference>
<dbReference type="FunFam" id="3.30.565.10:FF:000010">
    <property type="entry name" value="Sensor histidine kinase RcsC"/>
    <property type="match status" value="1"/>
</dbReference>
<feature type="domain" description="PAC" evidence="21">
    <location>
        <begin position="601"/>
        <end position="653"/>
    </location>
</feature>
<protein>
    <recommendedName>
        <fullName evidence="15">Sensory/regulatory protein RpfC</fullName>
        <ecNumber evidence="3">2.7.13.3</ecNumber>
    </recommendedName>
</protein>
<feature type="domain" description="PAC" evidence="21">
    <location>
        <begin position="93"/>
        <end position="147"/>
    </location>
</feature>
<dbReference type="InterPro" id="IPR003594">
    <property type="entry name" value="HATPase_dom"/>
</dbReference>
<evidence type="ECO:0000256" key="17">
    <source>
        <dbReference type="PROSITE-ProRule" id="PRU00169"/>
    </source>
</evidence>
<dbReference type="SUPFAM" id="SSF47226">
    <property type="entry name" value="Histidine-containing phosphotransfer domain, HPT domain"/>
    <property type="match status" value="1"/>
</dbReference>
<dbReference type="EMBL" id="QGHA01000002">
    <property type="protein sequence ID" value="PWK79370.1"/>
    <property type="molecule type" value="Genomic_DNA"/>
</dbReference>
<dbReference type="InterPro" id="IPR000700">
    <property type="entry name" value="PAS-assoc_C"/>
</dbReference>
<keyword evidence="24" id="KW-1185">Reference proteome</keyword>
<evidence type="ECO:0000256" key="10">
    <source>
        <dbReference type="ARBA" id="ARBA00022840"/>
    </source>
</evidence>
<dbReference type="PANTHER" id="PTHR45339:SF1">
    <property type="entry name" value="HYBRID SIGNAL TRANSDUCTION HISTIDINE KINASE J"/>
    <property type="match status" value="1"/>
</dbReference>
<evidence type="ECO:0000256" key="2">
    <source>
        <dbReference type="ARBA" id="ARBA00004651"/>
    </source>
</evidence>
<feature type="domain" description="Histidine kinase" evidence="18">
    <location>
        <begin position="671"/>
        <end position="893"/>
    </location>
</feature>
<keyword evidence="10" id="KW-0067">ATP-binding</keyword>
<feature type="domain" description="PAC" evidence="21">
    <location>
        <begin position="216"/>
        <end position="270"/>
    </location>
</feature>
<name>A0A316HHA1_9SPHI</name>
<dbReference type="SUPFAM" id="SSF52172">
    <property type="entry name" value="CheY-like"/>
    <property type="match status" value="1"/>
</dbReference>
<keyword evidence="4" id="KW-1003">Cell membrane</keyword>
<dbReference type="Pfam" id="PF00512">
    <property type="entry name" value="HisKA"/>
    <property type="match status" value="1"/>
</dbReference>
<dbReference type="PROSITE" id="PS50109">
    <property type="entry name" value="HIS_KIN"/>
    <property type="match status" value="1"/>
</dbReference>
<evidence type="ECO:0000256" key="13">
    <source>
        <dbReference type="ARBA" id="ARBA00023136"/>
    </source>
</evidence>
<comment type="catalytic activity">
    <reaction evidence="1">
        <text>ATP + protein L-histidine = ADP + protein N-phospho-L-histidine.</text>
        <dbReference type="EC" id="2.7.13.3"/>
    </reaction>
</comment>
<dbReference type="Gene3D" id="3.30.565.10">
    <property type="entry name" value="Histidine kinase-like ATPase, C-terminal domain"/>
    <property type="match status" value="1"/>
</dbReference>
<dbReference type="SUPFAM" id="SSF55785">
    <property type="entry name" value="PYP-like sensor domain (PAS domain)"/>
    <property type="match status" value="5"/>
</dbReference>
<dbReference type="Pfam" id="PF01627">
    <property type="entry name" value="Hpt"/>
    <property type="match status" value="1"/>
</dbReference>
<dbReference type="Gene3D" id="1.10.287.130">
    <property type="match status" value="1"/>
</dbReference>
<comment type="caution">
    <text evidence="23">The sequence shown here is derived from an EMBL/GenBank/DDBJ whole genome shotgun (WGS) entry which is preliminary data.</text>
</comment>
<dbReference type="InterPro" id="IPR004358">
    <property type="entry name" value="Sig_transdc_His_kin-like_C"/>
</dbReference>
<feature type="domain" description="PAS" evidence="20">
    <location>
        <begin position="528"/>
        <end position="576"/>
    </location>
</feature>
<dbReference type="SMART" id="SM00086">
    <property type="entry name" value="PAC"/>
    <property type="match status" value="4"/>
</dbReference>
<proteinExistence type="predicted"/>
<dbReference type="InterPro" id="IPR036890">
    <property type="entry name" value="HATPase_C_sf"/>
</dbReference>
<evidence type="ECO:0000256" key="8">
    <source>
        <dbReference type="ARBA" id="ARBA00022741"/>
    </source>
</evidence>
<accession>A0A316HHA1</accession>
<keyword evidence="9" id="KW-0418">Kinase</keyword>
<dbReference type="PROSITE" id="PS50112">
    <property type="entry name" value="PAS"/>
    <property type="match status" value="3"/>
</dbReference>
<keyword evidence="6" id="KW-0808">Transferase</keyword>
<dbReference type="SMART" id="SM00448">
    <property type="entry name" value="REC"/>
    <property type="match status" value="1"/>
</dbReference>
<evidence type="ECO:0000256" key="1">
    <source>
        <dbReference type="ARBA" id="ARBA00000085"/>
    </source>
</evidence>
<evidence type="ECO:0000256" key="16">
    <source>
        <dbReference type="PROSITE-ProRule" id="PRU00110"/>
    </source>
</evidence>
<dbReference type="InterPro" id="IPR036641">
    <property type="entry name" value="HPT_dom_sf"/>
</dbReference>
<dbReference type="InterPro" id="IPR035965">
    <property type="entry name" value="PAS-like_dom_sf"/>
</dbReference>
<dbReference type="Gene3D" id="3.40.50.2300">
    <property type="match status" value="1"/>
</dbReference>
<dbReference type="GO" id="GO:0005886">
    <property type="term" value="C:plasma membrane"/>
    <property type="evidence" value="ECO:0007669"/>
    <property type="project" value="UniProtKB-SubCell"/>
</dbReference>
<evidence type="ECO:0000256" key="7">
    <source>
        <dbReference type="ARBA" id="ARBA00022692"/>
    </source>
</evidence>
<sequence>MEHISTFLSPLSSPGGFNEDELQQLAIVAAANENGVVLNDDTGKIYWVNDSFCKMMGYEAREIIGKYTLDFCTGPLTRPETIVHIKQAIGSSTSFNEQLIHYRKDGTWFWARVKGRSYTWGESKALKYFAVVEDISAEKAREEKLEVLSKIAEENINAVIFTDKHGHITWVNKSFTKITGYTLAEVLNKKPGHLLQGPQSDKQTSDYLSNQVKQGLPFAAEIINYAKSGREYWVRIQGQPILNSNGELTGFFALEEDVTNEKRASERVKQSEARFRLALEKIGDNVWEHNLATSETIFSNSEHQLSYRKHSKTDQNSFWWELADPADQQLLKATYLKYKRGEIDSHNLEYKIIDSNGATRWILDRGVVIEYNSCNTPLRITGTHTDISKIKQTEMELENRALQFKALSENIPGVIYEYEFRPDGTEGLRYISPAIERIFGIKPDDFSNYLNYIHPEDRDRIIKKNEHCKNTLEPFYDESVLLIPGQPPRWHSVYSSFSYIDANGAKVFTGFMNDITERKTIEETLKNEEEKYRGIIANMNLGLAEVDNNEYITFANNSFCAMSGYTLNELLGKNAISLLAGEKLKDFFLEKNNLRRQGVSDAYEARVYDKHGKEKWWLISGAPRYNNKGEVVGSIGIHLDITDQKNQETELIEAKKHAEHMARVQEVFLANMSHEIRTPMNAIMGMSNQLSKTELVPQQQFYLDVINNASESLLIIINDILDLSKIEAGKLNIENIGFEPRKSAARVIQVLSHKAEEKGLRLTNSYFDKNISPILVGDPYRLNQILLNLVNNSVKFTEMGTIDLTFKLISDTRDSQLLQIEVKDTGIGMDEKFLKHLFDKYSQETRSVSRKYGGTGLGMSICKDLVELMGGSIFAESTKHVGTTITLTIEFKKGKTADLPDKAEKYRNVEFLRGKNILVTDDNELNRLVALVILQNYGAMVTESISGVNALELLKKQSFDAILMDIQMPGINGLETTKIIRETGNNSPIIALTAEAIKGEREKCLAAGMNDYITKPINEAEFLKVLDLWLRPNSSISPKTDTDMSNDSPMYDLSLLKTISKNNEAFVQKMVNIFCEQTPMMISDMQTAYNNDDWEVIRLMAHKMKPSIDNLKINSIKQTIRDIENCDPNETDTTILAQNIQLLQTTVEKVIEKIKNEYPA</sequence>
<evidence type="ECO:0000259" key="22">
    <source>
        <dbReference type="PROSITE" id="PS50894"/>
    </source>
</evidence>
<dbReference type="CDD" id="cd17546">
    <property type="entry name" value="REC_hyHK_CKI1_RcsC-like"/>
    <property type="match status" value="1"/>
</dbReference>
<dbReference type="InterPro" id="IPR013655">
    <property type="entry name" value="PAS_fold_3"/>
</dbReference>
<evidence type="ECO:0000259" key="20">
    <source>
        <dbReference type="PROSITE" id="PS50112"/>
    </source>
</evidence>
<dbReference type="SMART" id="SM00091">
    <property type="entry name" value="PAS"/>
    <property type="match status" value="5"/>
</dbReference>
<feature type="domain" description="Response regulatory" evidence="19">
    <location>
        <begin position="916"/>
        <end position="1030"/>
    </location>
</feature>
<dbReference type="PROSITE" id="PS50113">
    <property type="entry name" value="PAC"/>
    <property type="match status" value="4"/>
</dbReference>
<dbReference type="PANTHER" id="PTHR45339">
    <property type="entry name" value="HYBRID SIGNAL TRANSDUCTION HISTIDINE KINASE J"/>
    <property type="match status" value="1"/>
</dbReference>
<feature type="domain" description="PAS" evidence="20">
    <location>
        <begin position="144"/>
        <end position="215"/>
    </location>
</feature>
<dbReference type="InterPro" id="IPR003661">
    <property type="entry name" value="HisK_dim/P_dom"/>
</dbReference>
<evidence type="ECO:0000256" key="15">
    <source>
        <dbReference type="ARBA" id="ARBA00068150"/>
    </source>
</evidence>
<feature type="domain" description="PAC" evidence="21">
    <location>
        <begin position="346"/>
        <end position="399"/>
    </location>
</feature>
<comment type="subcellular location">
    <subcellularLocation>
        <location evidence="2">Cell membrane</location>
        <topology evidence="2">Multi-pass membrane protein</topology>
    </subcellularLocation>
</comment>
<evidence type="ECO:0000259" key="21">
    <source>
        <dbReference type="PROSITE" id="PS50113"/>
    </source>
</evidence>
<evidence type="ECO:0000256" key="12">
    <source>
        <dbReference type="ARBA" id="ARBA00023012"/>
    </source>
</evidence>
<keyword evidence="11" id="KW-1133">Transmembrane helix</keyword>
<evidence type="ECO:0000256" key="5">
    <source>
        <dbReference type="ARBA" id="ARBA00022553"/>
    </source>
</evidence>
<keyword evidence="5 17" id="KW-0597">Phosphoprotein</keyword>
<feature type="domain" description="HPt" evidence="22">
    <location>
        <begin position="1063"/>
        <end position="1157"/>
    </location>
</feature>
<dbReference type="CDD" id="cd00082">
    <property type="entry name" value="HisKA"/>
    <property type="match status" value="1"/>
</dbReference>
<evidence type="ECO:0000259" key="18">
    <source>
        <dbReference type="PROSITE" id="PS50109"/>
    </source>
</evidence>
<dbReference type="CDD" id="cd16922">
    <property type="entry name" value="HATPase_EvgS-ArcB-TorS-like"/>
    <property type="match status" value="1"/>
</dbReference>
<dbReference type="Gene3D" id="1.20.120.160">
    <property type="entry name" value="HPT domain"/>
    <property type="match status" value="1"/>
</dbReference>
<evidence type="ECO:0000259" key="19">
    <source>
        <dbReference type="PROSITE" id="PS50110"/>
    </source>
</evidence>
<dbReference type="GO" id="GO:0005524">
    <property type="term" value="F:ATP binding"/>
    <property type="evidence" value="ECO:0007669"/>
    <property type="project" value="UniProtKB-KW"/>
</dbReference>
<dbReference type="InterPro" id="IPR011006">
    <property type="entry name" value="CheY-like_superfamily"/>
</dbReference>
<keyword evidence="7" id="KW-0812">Transmembrane</keyword>
<organism evidence="23 24">
    <name type="scientific">Mucilaginibacter oryzae</name>
    <dbReference type="NCBI Taxonomy" id="468058"/>
    <lineage>
        <taxon>Bacteria</taxon>
        <taxon>Pseudomonadati</taxon>
        <taxon>Bacteroidota</taxon>
        <taxon>Sphingobacteriia</taxon>
        <taxon>Sphingobacteriales</taxon>
        <taxon>Sphingobacteriaceae</taxon>
        <taxon>Mucilaginibacter</taxon>
    </lineage>
</organism>
<dbReference type="CDD" id="cd00130">
    <property type="entry name" value="PAS"/>
    <property type="match status" value="4"/>
</dbReference>
<feature type="domain" description="PAS" evidence="20">
    <location>
        <begin position="21"/>
        <end position="96"/>
    </location>
</feature>